<gene>
    <name evidence="2" type="ORF">ElyMa_003938200</name>
</gene>
<name>A0AAV4FT50_9GAST</name>
<feature type="region of interest" description="Disordered" evidence="1">
    <location>
        <begin position="25"/>
        <end position="109"/>
    </location>
</feature>
<dbReference type="Proteomes" id="UP000762676">
    <property type="component" value="Unassembled WGS sequence"/>
</dbReference>
<feature type="region of interest" description="Disordered" evidence="1">
    <location>
        <begin position="1"/>
        <end position="20"/>
    </location>
</feature>
<evidence type="ECO:0000313" key="2">
    <source>
        <dbReference type="EMBL" id="GFR76194.1"/>
    </source>
</evidence>
<feature type="compositionally biased region" description="Polar residues" evidence="1">
    <location>
        <begin position="238"/>
        <end position="247"/>
    </location>
</feature>
<feature type="compositionally biased region" description="Basic and acidic residues" evidence="1">
    <location>
        <begin position="44"/>
        <end position="58"/>
    </location>
</feature>
<feature type="region of interest" description="Disordered" evidence="1">
    <location>
        <begin position="238"/>
        <end position="305"/>
    </location>
</feature>
<feature type="compositionally biased region" description="Polar residues" evidence="1">
    <location>
        <begin position="31"/>
        <end position="42"/>
    </location>
</feature>
<feature type="compositionally biased region" description="Polar residues" evidence="1">
    <location>
        <begin position="1"/>
        <end position="10"/>
    </location>
</feature>
<sequence>MSGTNFNTGKKNLDCSVGSRRELDNLEEINSVVTNNSTQNMSWHGEDRAFDFKEHEYPGRPGTAPPPHHDSHVEEVSKRKKKRKSKDPGHSNLAFFDDHLEHRVTPLPKPETDAVPIFSLASSSGRPPSGISPYNEALSVKDTSDKYLKYKRKKRRHHAKRSERTADVPLEDVPNISVRQPFQAISAAVNNSLIAYPQASGAVIDFSLPSFTSQPQPNSSNNAAVEEQIETDFLQGKLDTSLQNSPAQRAIKEKDEDSDHHSEKDDSIGSHGFKNSVIRQIERAQSRQLIGKNSKSKNKPISQTKTANFIVSQIKQRDCSIYVKKHKGGG</sequence>
<dbReference type="EMBL" id="BMAT01008012">
    <property type="protein sequence ID" value="GFR76194.1"/>
    <property type="molecule type" value="Genomic_DNA"/>
</dbReference>
<feature type="compositionally biased region" description="Basic and acidic residues" evidence="1">
    <location>
        <begin position="250"/>
        <end position="268"/>
    </location>
</feature>
<comment type="caution">
    <text evidence="2">The sequence shown here is derived from an EMBL/GenBank/DDBJ whole genome shotgun (WGS) entry which is preliminary data.</text>
</comment>
<keyword evidence="3" id="KW-1185">Reference proteome</keyword>
<organism evidence="2 3">
    <name type="scientific">Elysia marginata</name>
    <dbReference type="NCBI Taxonomy" id="1093978"/>
    <lineage>
        <taxon>Eukaryota</taxon>
        <taxon>Metazoa</taxon>
        <taxon>Spiralia</taxon>
        <taxon>Lophotrochozoa</taxon>
        <taxon>Mollusca</taxon>
        <taxon>Gastropoda</taxon>
        <taxon>Heterobranchia</taxon>
        <taxon>Euthyneura</taxon>
        <taxon>Panpulmonata</taxon>
        <taxon>Sacoglossa</taxon>
        <taxon>Placobranchoidea</taxon>
        <taxon>Plakobranchidae</taxon>
        <taxon>Elysia</taxon>
    </lineage>
</organism>
<evidence type="ECO:0000313" key="3">
    <source>
        <dbReference type="Proteomes" id="UP000762676"/>
    </source>
</evidence>
<dbReference type="AlphaFoldDB" id="A0AAV4FT50"/>
<proteinExistence type="predicted"/>
<evidence type="ECO:0000256" key="1">
    <source>
        <dbReference type="SAM" id="MobiDB-lite"/>
    </source>
</evidence>
<feature type="compositionally biased region" description="Polar residues" evidence="1">
    <location>
        <begin position="286"/>
        <end position="305"/>
    </location>
</feature>
<protein>
    <submittedName>
        <fullName evidence="2">Uncharacterized protein</fullName>
    </submittedName>
</protein>
<reference evidence="2 3" key="1">
    <citation type="journal article" date="2021" name="Elife">
        <title>Chloroplast acquisition without the gene transfer in kleptoplastic sea slugs, Plakobranchus ocellatus.</title>
        <authorList>
            <person name="Maeda T."/>
            <person name="Takahashi S."/>
            <person name="Yoshida T."/>
            <person name="Shimamura S."/>
            <person name="Takaki Y."/>
            <person name="Nagai Y."/>
            <person name="Toyoda A."/>
            <person name="Suzuki Y."/>
            <person name="Arimoto A."/>
            <person name="Ishii H."/>
            <person name="Satoh N."/>
            <person name="Nishiyama T."/>
            <person name="Hasebe M."/>
            <person name="Maruyama T."/>
            <person name="Minagawa J."/>
            <person name="Obokata J."/>
            <person name="Shigenobu S."/>
        </authorList>
    </citation>
    <scope>NUCLEOTIDE SEQUENCE [LARGE SCALE GENOMIC DNA]</scope>
</reference>
<accession>A0AAV4FT50</accession>
<feature type="compositionally biased region" description="Basic and acidic residues" evidence="1">
    <location>
        <begin position="67"/>
        <end position="77"/>
    </location>
</feature>